<keyword evidence="8" id="KW-0418">Kinase</keyword>
<dbReference type="Gene3D" id="1.10.287.130">
    <property type="match status" value="1"/>
</dbReference>
<comment type="subcellular location">
    <subcellularLocation>
        <location evidence="2">Cell membrane</location>
        <topology evidence="2">Multi-pass membrane protein</topology>
    </subcellularLocation>
</comment>
<keyword evidence="11 12" id="KW-0472">Membrane</keyword>
<keyword evidence="12" id="KW-0812">Transmembrane</keyword>
<dbReference type="CDD" id="cd00130">
    <property type="entry name" value="PAS"/>
    <property type="match status" value="1"/>
</dbReference>
<dbReference type="SMART" id="SM00091">
    <property type="entry name" value="PAS"/>
    <property type="match status" value="1"/>
</dbReference>
<feature type="domain" description="Histidine kinase" evidence="13">
    <location>
        <begin position="367"/>
        <end position="585"/>
    </location>
</feature>
<dbReference type="InterPro" id="IPR003594">
    <property type="entry name" value="HATPase_dom"/>
</dbReference>
<accession>A0AAE3IVK7</accession>
<dbReference type="InterPro" id="IPR035965">
    <property type="entry name" value="PAS-like_dom_sf"/>
</dbReference>
<evidence type="ECO:0000259" key="13">
    <source>
        <dbReference type="PROSITE" id="PS50109"/>
    </source>
</evidence>
<dbReference type="SMART" id="SM00304">
    <property type="entry name" value="HAMP"/>
    <property type="match status" value="1"/>
</dbReference>
<evidence type="ECO:0000259" key="14">
    <source>
        <dbReference type="PROSITE" id="PS50112"/>
    </source>
</evidence>
<keyword evidence="6" id="KW-0808">Transferase</keyword>
<dbReference type="FunFam" id="3.30.565.10:FF:000023">
    <property type="entry name" value="PAS domain-containing sensor histidine kinase"/>
    <property type="match status" value="1"/>
</dbReference>
<evidence type="ECO:0000256" key="4">
    <source>
        <dbReference type="ARBA" id="ARBA00022475"/>
    </source>
</evidence>
<keyword evidence="12" id="KW-1133">Transmembrane helix</keyword>
<evidence type="ECO:0000256" key="7">
    <source>
        <dbReference type="ARBA" id="ARBA00022741"/>
    </source>
</evidence>
<feature type="domain" description="HAMP" evidence="15">
    <location>
        <begin position="185"/>
        <end position="237"/>
    </location>
</feature>
<dbReference type="Gene3D" id="3.30.565.10">
    <property type="entry name" value="Histidine kinase-like ATPase, C-terminal domain"/>
    <property type="match status" value="1"/>
</dbReference>
<dbReference type="CDD" id="cd00082">
    <property type="entry name" value="HisKA"/>
    <property type="match status" value="1"/>
</dbReference>
<evidence type="ECO:0000256" key="2">
    <source>
        <dbReference type="ARBA" id="ARBA00004651"/>
    </source>
</evidence>
<evidence type="ECO:0000313" key="16">
    <source>
        <dbReference type="EMBL" id="MCU9614181.1"/>
    </source>
</evidence>
<dbReference type="SMART" id="SM00388">
    <property type="entry name" value="HisKA"/>
    <property type="match status" value="1"/>
</dbReference>
<dbReference type="GO" id="GO:0016036">
    <property type="term" value="P:cellular response to phosphate starvation"/>
    <property type="evidence" value="ECO:0007669"/>
    <property type="project" value="TreeGrafter"/>
</dbReference>
<reference evidence="16" key="1">
    <citation type="submission" date="2022-10" db="EMBL/GenBank/DDBJ databases">
        <title>Description of Fervidibacillus gen. nov. in the family Fervidibacillaceae fam. nov. with two species, Fervidibacillus albus sp. nov., and Fervidibacillus halotolerans sp. nov., isolated from tidal flat sediments.</title>
        <authorList>
            <person name="Kwon K.K."/>
            <person name="Yang S.-H."/>
        </authorList>
    </citation>
    <scope>NUCLEOTIDE SEQUENCE</scope>
    <source>
        <strain evidence="16">JCM 19140</strain>
    </source>
</reference>
<dbReference type="InterPro" id="IPR004358">
    <property type="entry name" value="Sig_transdc_His_kin-like_C"/>
</dbReference>
<dbReference type="Pfam" id="PF00672">
    <property type="entry name" value="HAMP"/>
    <property type="match status" value="1"/>
</dbReference>
<dbReference type="Pfam" id="PF02518">
    <property type="entry name" value="HATPase_c"/>
    <property type="match status" value="1"/>
</dbReference>
<dbReference type="NCBIfam" id="NF046044">
    <property type="entry name" value="PnpS"/>
    <property type="match status" value="1"/>
</dbReference>
<name>A0AAE3IVK7_9BACI</name>
<dbReference type="FunFam" id="1.10.287.130:FF:000008">
    <property type="entry name" value="Two-component sensor histidine kinase"/>
    <property type="match status" value="1"/>
</dbReference>
<dbReference type="Pfam" id="PF00512">
    <property type="entry name" value="HisKA"/>
    <property type="match status" value="1"/>
</dbReference>
<keyword evidence="7" id="KW-0547">Nucleotide-binding</keyword>
<dbReference type="PROSITE" id="PS50109">
    <property type="entry name" value="HIS_KIN"/>
    <property type="match status" value="1"/>
</dbReference>
<dbReference type="Gene3D" id="3.30.450.20">
    <property type="entry name" value="PAS domain"/>
    <property type="match status" value="1"/>
</dbReference>
<dbReference type="EMBL" id="JAOUSF010000003">
    <property type="protein sequence ID" value="MCU9614181.1"/>
    <property type="molecule type" value="Genomic_DNA"/>
</dbReference>
<evidence type="ECO:0000256" key="9">
    <source>
        <dbReference type="ARBA" id="ARBA00022840"/>
    </source>
</evidence>
<proteinExistence type="predicted"/>
<sequence length="586" mass="66814">MRKLHYKLVLALVVLIIIVLVCLGLLIGQLFKNYYINSFHNQFEKEGAILTQIIEKAGGISDLDLEDLQKSHDILQARITILQPDGTVTYDSGDSVKYYNHSEVIEAIIDESASKDSGLYQVGRGFDISYYWERININGEENGLLILSSTIKELNTAYKQIWLLLSISFALALVIILIIGSKIMSRFTKPVESAANAAIELAKGNYRARTYEDDNNEFGILSKSINILARNLQQITKEQEMQQDRLTTLIENMGTGLLLIDDRGCINLTNRTYKEIFGIKDHEVVGHSYNEVIKYKDICNIIDVVFMTEQKIRKQITIPIGIHMKNFEIYGAPIFSYHNEWKGIVIVLHDITELKRLEQIRKDFVANVSHELKTPITSIKGFAETLIDGAYLDEQALHSFLNIILKESDRLQSIISDLLELSRIEQHGFQLKLELVNIYEVIAQIMEMLRNKADRKSIELELIHDQEEYIIEGDSLRIKQIFINLLSNAISYTPQNGKVTIQFQKANDFIHVSITDTGIGIAREEIPRIFERFYRVDKDRSRNSGGTGLGLAIVKHLVEAHHGEIDVESELGKGSTFIVKLREKQE</sequence>
<dbReference type="Pfam" id="PF00989">
    <property type="entry name" value="PAS"/>
    <property type="match status" value="1"/>
</dbReference>
<dbReference type="InterPro" id="IPR000014">
    <property type="entry name" value="PAS"/>
</dbReference>
<gene>
    <name evidence="16" type="ORF">OEV98_11475</name>
</gene>
<evidence type="ECO:0000256" key="10">
    <source>
        <dbReference type="ARBA" id="ARBA00023012"/>
    </source>
</evidence>
<dbReference type="CDD" id="cd06225">
    <property type="entry name" value="HAMP"/>
    <property type="match status" value="1"/>
</dbReference>
<dbReference type="GO" id="GO:0005524">
    <property type="term" value="F:ATP binding"/>
    <property type="evidence" value="ECO:0007669"/>
    <property type="project" value="UniProtKB-KW"/>
</dbReference>
<evidence type="ECO:0000256" key="3">
    <source>
        <dbReference type="ARBA" id="ARBA00012438"/>
    </source>
</evidence>
<dbReference type="InterPro" id="IPR003660">
    <property type="entry name" value="HAMP_dom"/>
</dbReference>
<dbReference type="GO" id="GO:0005886">
    <property type="term" value="C:plasma membrane"/>
    <property type="evidence" value="ECO:0007669"/>
    <property type="project" value="UniProtKB-SubCell"/>
</dbReference>
<dbReference type="InterPro" id="IPR005467">
    <property type="entry name" value="His_kinase_dom"/>
</dbReference>
<feature type="transmembrane region" description="Helical" evidence="12">
    <location>
        <begin position="161"/>
        <end position="180"/>
    </location>
</feature>
<dbReference type="PROSITE" id="PS50885">
    <property type="entry name" value="HAMP"/>
    <property type="match status" value="1"/>
</dbReference>
<dbReference type="GO" id="GO:0000155">
    <property type="term" value="F:phosphorelay sensor kinase activity"/>
    <property type="evidence" value="ECO:0007669"/>
    <property type="project" value="InterPro"/>
</dbReference>
<dbReference type="CDD" id="cd00075">
    <property type="entry name" value="HATPase"/>
    <property type="match status" value="1"/>
</dbReference>
<dbReference type="AlphaFoldDB" id="A0AAE3IVK7"/>
<dbReference type="SUPFAM" id="SSF55874">
    <property type="entry name" value="ATPase domain of HSP90 chaperone/DNA topoisomerase II/histidine kinase"/>
    <property type="match status" value="1"/>
</dbReference>
<feature type="domain" description="PAS" evidence="14">
    <location>
        <begin position="242"/>
        <end position="315"/>
    </location>
</feature>
<dbReference type="InterPro" id="IPR036097">
    <property type="entry name" value="HisK_dim/P_sf"/>
</dbReference>
<dbReference type="SMART" id="SM00387">
    <property type="entry name" value="HATPase_c"/>
    <property type="match status" value="1"/>
</dbReference>
<keyword evidence="4" id="KW-1003">Cell membrane</keyword>
<dbReference type="InterPro" id="IPR050351">
    <property type="entry name" value="BphY/WalK/GraS-like"/>
</dbReference>
<dbReference type="SUPFAM" id="SSF47384">
    <property type="entry name" value="Homodimeric domain of signal transducing histidine kinase"/>
    <property type="match status" value="1"/>
</dbReference>
<dbReference type="GO" id="GO:0006355">
    <property type="term" value="P:regulation of DNA-templated transcription"/>
    <property type="evidence" value="ECO:0007669"/>
    <property type="project" value="InterPro"/>
</dbReference>
<dbReference type="NCBIfam" id="TIGR00229">
    <property type="entry name" value="sensory_box"/>
    <property type="match status" value="1"/>
</dbReference>
<comment type="caution">
    <text evidence="16">The sequence shown here is derived from an EMBL/GenBank/DDBJ whole genome shotgun (WGS) entry which is preliminary data.</text>
</comment>
<dbReference type="PANTHER" id="PTHR45453">
    <property type="entry name" value="PHOSPHATE REGULON SENSOR PROTEIN PHOR"/>
    <property type="match status" value="1"/>
</dbReference>
<dbReference type="Pfam" id="PF16736">
    <property type="entry name" value="sCache_like"/>
    <property type="match status" value="1"/>
</dbReference>
<dbReference type="Gene3D" id="6.10.340.10">
    <property type="match status" value="1"/>
</dbReference>
<dbReference type="GO" id="GO:0004721">
    <property type="term" value="F:phosphoprotein phosphatase activity"/>
    <property type="evidence" value="ECO:0007669"/>
    <property type="project" value="TreeGrafter"/>
</dbReference>
<dbReference type="InterPro" id="IPR036890">
    <property type="entry name" value="HATPase_C_sf"/>
</dbReference>
<protein>
    <recommendedName>
        <fullName evidence="3">histidine kinase</fullName>
        <ecNumber evidence="3">2.7.13.3</ecNumber>
    </recommendedName>
</protein>
<dbReference type="SUPFAM" id="SSF55785">
    <property type="entry name" value="PYP-like sensor domain (PAS domain)"/>
    <property type="match status" value="1"/>
</dbReference>
<dbReference type="InterPro" id="IPR003661">
    <property type="entry name" value="HisK_dim/P_dom"/>
</dbReference>
<dbReference type="PANTHER" id="PTHR45453:SF1">
    <property type="entry name" value="PHOSPHATE REGULON SENSOR PROTEIN PHOR"/>
    <property type="match status" value="1"/>
</dbReference>
<evidence type="ECO:0000256" key="1">
    <source>
        <dbReference type="ARBA" id="ARBA00000085"/>
    </source>
</evidence>
<keyword evidence="17" id="KW-1185">Reference proteome</keyword>
<comment type="catalytic activity">
    <reaction evidence="1">
        <text>ATP + protein L-histidine = ADP + protein N-phospho-L-histidine.</text>
        <dbReference type="EC" id="2.7.13.3"/>
    </reaction>
</comment>
<keyword evidence="9 16" id="KW-0067">ATP-binding</keyword>
<dbReference type="SUPFAM" id="SSF158472">
    <property type="entry name" value="HAMP domain-like"/>
    <property type="match status" value="1"/>
</dbReference>
<dbReference type="RefSeq" id="WP_263073420.1">
    <property type="nucleotide sequence ID" value="NZ_JAOUSF010000003.1"/>
</dbReference>
<dbReference type="InterPro" id="IPR031967">
    <property type="entry name" value="PhoR_single_Cache-like_dom"/>
</dbReference>
<organism evidence="16 17">
    <name type="scientific">Perspicuibacillus lycopersici</name>
    <dbReference type="NCBI Taxonomy" id="1325689"/>
    <lineage>
        <taxon>Bacteria</taxon>
        <taxon>Bacillati</taxon>
        <taxon>Bacillota</taxon>
        <taxon>Bacilli</taxon>
        <taxon>Bacillales</taxon>
        <taxon>Bacillaceae</taxon>
        <taxon>Perspicuibacillus</taxon>
    </lineage>
</organism>
<evidence type="ECO:0000256" key="5">
    <source>
        <dbReference type="ARBA" id="ARBA00022553"/>
    </source>
</evidence>
<dbReference type="Proteomes" id="UP001209318">
    <property type="component" value="Unassembled WGS sequence"/>
</dbReference>
<evidence type="ECO:0000256" key="12">
    <source>
        <dbReference type="SAM" id="Phobius"/>
    </source>
</evidence>
<keyword evidence="5" id="KW-0597">Phosphoprotein</keyword>
<evidence type="ECO:0000256" key="11">
    <source>
        <dbReference type="ARBA" id="ARBA00023136"/>
    </source>
</evidence>
<evidence type="ECO:0000259" key="15">
    <source>
        <dbReference type="PROSITE" id="PS50885"/>
    </source>
</evidence>
<evidence type="ECO:0000256" key="8">
    <source>
        <dbReference type="ARBA" id="ARBA00022777"/>
    </source>
</evidence>
<dbReference type="EC" id="2.7.13.3" evidence="3"/>
<keyword evidence="10" id="KW-0902">Two-component regulatory system</keyword>
<evidence type="ECO:0000256" key="6">
    <source>
        <dbReference type="ARBA" id="ARBA00022679"/>
    </source>
</evidence>
<evidence type="ECO:0000313" key="17">
    <source>
        <dbReference type="Proteomes" id="UP001209318"/>
    </source>
</evidence>
<dbReference type="InterPro" id="IPR013767">
    <property type="entry name" value="PAS_fold"/>
</dbReference>
<dbReference type="PRINTS" id="PR00344">
    <property type="entry name" value="BCTRLSENSOR"/>
</dbReference>
<dbReference type="PROSITE" id="PS50112">
    <property type="entry name" value="PAS"/>
    <property type="match status" value="1"/>
</dbReference>